<dbReference type="AlphaFoldDB" id="A4ACU7"/>
<evidence type="ECO:0000313" key="2">
    <source>
        <dbReference type="Proteomes" id="UP000019205"/>
    </source>
</evidence>
<organism evidence="1 2">
    <name type="scientific">Congregibacter litoralis KT71</name>
    <dbReference type="NCBI Taxonomy" id="314285"/>
    <lineage>
        <taxon>Bacteria</taxon>
        <taxon>Pseudomonadati</taxon>
        <taxon>Pseudomonadota</taxon>
        <taxon>Gammaproteobacteria</taxon>
        <taxon>Cellvibrionales</taxon>
        <taxon>Halieaceae</taxon>
        <taxon>Congregibacter</taxon>
    </lineage>
</organism>
<protein>
    <submittedName>
        <fullName evidence="1">Uncharacterized protein</fullName>
    </submittedName>
</protein>
<keyword evidence="2" id="KW-1185">Reference proteome</keyword>
<gene>
    <name evidence="1" type="ORF">KT71_18771</name>
</gene>
<dbReference type="EMBL" id="AAOA02000005">
    <property type="protein sequence ID" value="EAQ96138.1"/>
    <property type="molecule type" value="Genomic_DNA"/>
</dbReference>
<reference evidence="1 2" key="1">
    <citation type="journal article" date="2007" name="Proc. Natl. Acad. Sci. U.S.A.">
        <title>Characterization of a marine gammaproteobacterium capable of aerobic anoxygenic photosynthesis.</title>
        <authorList>
            <person name="Fuchs B.M."/>
            <person name="Spring S."/>
            <person name="Teeling H."/>
            <person name="Quast C."/>
            <person name="Wulf J."/>
            <person name="Schattenhofer M."/>
            <person name="Yan S."/>
            <person name="Ferriera S."/>
            <person name="Johnson J."/>
            <person name="Glockner F.O."/>
            <person name="Amann R."/>
        </authorList>
    </citation>
    <scope>NUCLEOTIDE SEQUENCE [LARGE SCALE GENOMIC DNA]</scope>
    <source>
        <strain evidence="1">KT71</strain>
    </source>
</reference>
<proteinExistence type="predicted"/>
<reference evidence="1 2" key="2">
    <citation type="journal article" date="2009" name="PLoS ONE">
        <title>The photosynthetic apparatus and its regulation in the aerobic gammaproteobacterium Congregibacter litoralis gen. nov., sp. nov.</title>
        <authorList>
            <person name="Spring S."/>
            <person name="Lunsdorf H."/>
            <person name="Fuchs B.M."/>
            <person name="Tindall B.J."/>
        </authorList>
    </citation>
    <scope>NUCLEOTIDE SEQUENCE [LARGE SCALE GENOMIC DNA]</scope>
    <source>
        <strain evidence="1">KT71</strain>
    </source>
</reference>
<accession>A4ACU7</accession>
<evidence type="ECO:0000313" key="1">
    <source>
        <dbReference type="EMBL" id="EAQ96138.1"/>
    </source>
</evidence>
<sequence>MSFIDSRVRGELFAEMVSDVSDVSTDMEQFQAQMGEILSAQVELRTAIRILHPGTVNINPFPGNDLDLQGPSMGPMMSLGDKGTNSANETDGLIWFGRAGNTSVPFEDILLLNGLHIDVADPNQPALRFLADPQKCDEYSGYPLLGCPSGDLTAGELPTERQEGGGS</sequence>
<dbReference type="HOGENOM" id="CLU_1591722_0_0_6"/>
<comment type="caution">
    <text evidence="1">The sequence shown here is derived from an EMBL/GenBank/DDBJ whole genome shotgun (WGS) entry which is preliminary data.</text>
</comment>
<dbReference type="Proteomes" id="UP000019205">
    <property type="component" value="Chromosome"/>
</dbReference>
<name>A4ACU7_9GAMM</name>
<dbReference type="RefSeq" id="WP_008296195.1">
    <property type="nucleotide sequence ID" value="NZ_CM002299.1"/>
</dbReference>